<proteinExistence type="predicted"/>
<dbReference type="InterPro" id="IPR036249">
    <property type="entry name" value="Thioredoxin-like_sf"/>
</dbReference>
<protein>
    <recommendedName>
        <fullName evidence="3">Thioredoxin domain-containing protein</fullName>
    </recommendedName>
</protein>
<dbReference type="SUPFAM" id="SSF52833">
    <property type="entry name" value="Thioredoxin-like"/>
    <property type="match status" value="1"/>
</dbReference>
<gene>
    <name evidence="1" type="ORF">NMP03_06710</name>
</gene>
<accession>A0ABY5LDG3</accession>
<organism evidence="1 2">
    <name type="scientific">Sphingomonas qomolangmaensis</name>
    <dbReference type="NCBI Taxonomy" id="2918765"/>
    <lineage>
        <taxon>Bacteria</taxon>
        <taxon>Pseudomonadati</taxon>
        <taxon>Pseudomonadota</taxon>
        <taxon>Alphaproteobacteria</taxon>
        <taxon>Sphingomonadales</taxon>
        <taxon>Sphingomonadaceae</taxon>
        <taxon>Sphingomonas</taxon>
    </lineage>
</organism>
<dbReference type="Proteomes" id="UP001058533">
    <property type="component" value="Chromosome"/>
</dbReference>
<dbReference type="Gene3D" id="3.40.30.10">
    <property type="entry name" value="Glutaredoxin"/>
    <property type="match status" value="1"/>
</dbReference>
<reference evidence="1" key="1">
    <citation type="submission" date="2022-07" db="EMBL/GenBank/DDBJ databases">
        <title>Sphingomonas sp. nov., a novel bacterium isolated from the north slope of the Mount Everest.</title>
        <authorList>
            <person name="Cui X."/>
            <person name="Liu Y."/>
        </authorList>
    </citation>
    <scope>NUCLEOTIDE SEQUENCE</scope>
    <source>
        <strain evidence="1">S5-59</strain>
    </source>
</reference>
<keyword evidence="2" id="KW-1185">Reference proteome</keyword>
<dbReference type="EMBL" id="CP101740">
    <property type="protein sequence ID" value="UUL83880.1"/>
    <property type="molecule type" value="Genomic_DNA"/>
</dbReference>
<sequence>MAAFALASVPVAAQETAPPDTLLLFVASWCAPCHRELREFDAIAAAARPARTLVVAYDDTRATRTMLRNIAPDRRWPIDTPARRELRRRLMQRAVGLPYAVLTDQRGEPCATSNQGLTAERARRLQRSCATGGR</sequence>
<dbReference type="RefSeq" id="WP_256507715.1">
    <property type="nucleotide sequence ID" value="NZ_CP101740.1"/>
</dbReference>
<evidence type="ECO:0008006" key="3">
    <source>
        <dbReference type="Google" id="ProtNLM"/>
    </source>
</evidence>
<evidence type="ECO:0000313" key="1">
    <source>
        <dbReference type="EMBL" id="UUL83880.1"/>
    </source>
</evidence>
<name>A0ABY5LDG3_9SPHN</name>
<evidence type="ECO:0000313" key="2">
    <source>
        <dbReference type="Proteomes" id="UP001058533"/>
    </source>
</evidence>